<evidence type="ECO:0000256" key="1">
    <source>
        <dbReference type="SAM" id="MobiDB-lite"/>
    </source>
</evidence>
<dbReference type="Proteomes" id="UP000319817">
    <property type="component" value="Chromosome"/>
</dbReference>
<organism evidence="2 3">
    <name type="scientific">Stieleria marina</name>
    <dbReference type="NCBI Taxonomy" id="1930275"/>
    <lineage>
        <taxon>Bacteria</taxon>
        <taxon>Pseudomonadati</taxon>
        <taxon>Planctomycetota</taxon>
        <taxon>Planctomycetia</taxon>
        <taxon>Pirellulales</taxon>
        <taxon>Pirellulaceae</taxon>
        <taxon>Stieleria</taxon>
    </lineage>
</organism>
<keyword evidence="3" id="KW-1185">Reference proteome</keyword>
<proteinExistence type="predicted"/>
<name>A0A517NWY7_9BACT</name>
<feature type="region of interest" description="Disordered" evidence="1">
    <location>
        <begin position="36"/>
        <end position="56"/>
    </location>
</feature>
<protein>
    <submittedName>
        <fullName evidence="2">Uncharacterized protein</fullName>
    </submittedName>
</protein>
<dbReference type="EMBL" id="CP036526">
    <property type="protein sequence ID" value="QDT11634.1"/>
    <property type="molecule type" value="Genomic_DNA"/>
</dbReference>
<evidence type="ECO:0000313" key="2">
    <source>
        <dbReference type="EMBL" id="QDT11634.1"/>
    </source>
</evidence>
<accession>A0A517NWY7</accession>
<dbReference type="AlphaFoldDB" id="A0A517NWY7"/>
<sequence>MATCFDAQIQRTYGVRAVCVDCTGTGVFDPANTAEKATASGERRIGASGADQSAAW</sequence>
<dbReference type="RefSeq" id="WP_419189078.1">
    <property type="nucleotide sequence ID" value="NZ_CP036526.1"/>
</dbReference>
<reference evidence="2 3" key="1">
    <citation type="submission" date="2019-02" db="EMBL/GenBank/DDBJ databases">
        <title>Deep-cultivation of Planctomycetes and their phenomic and genomic characterization uncovers novel biology.</title>
        <authorList>
            <person name="Wiegand S."/>
            <person name="Jogler M."/>
            <person name="Boedeker C."/>
            <person name="Pinto D."/>
            <person name="Vollmers J."/>
            <person name="Rivas-Marin E."/>
            <person name="Kohn T."/>
            <person name="Peeters S.H."/>
            <person name="Heuer A."/>
            <person name="Rast P."/>
            <person name="Oberbeckmann S."/>
            <person name="Bunk B."/>
            <person name="Jeske O."/>
            <person name="Meyerdierks A."/>
            <person name="Storesund J.E."/>
            <person name="Kallscheuer N."/>
            <person name="Luecker S."/>
            <person name="Lage O.M."/>
            <person name="Pohl T."/>
            <person name="Merkel B.J."/>
            <person name="Hornburger P."/>
            <person name="Mueller R.-W."/>
            <person name="Bruemmer F."/>
            <person name="Labrenz M."/>
            <person name="Spormann A.M."/>
            <person name="Op den Camp H."/>
            <person name="Overmann J."/>
            <person name="Amann R."/>
            <person name="Jetten M.S.M."/>
            <person name="Mascher T."/>
            <person name="Medema M.H."/>
            <person name="Devos D.P."/>
            <person name="Kaster A.-K."/>
            <person name="Ovreas L."/>
            <person name="Rohde M."/>
            <person name="Galperin M.Y."/>
            <person name="Jogler C."/>
        </authorList>
    </citation>
    <scope>NUCLEOTIDE SEQUENCE [LARGE SCALE GENOMIC DNA]</scope>
    <source>
        <strain evidence="2 3">K23_9</strain>
    </source>
</reference>
<gene>
    <name evidence="2" type="ORF">K239x_36340</name>
</gene>
<evidence type="ECO:0000313" key="3">
    <source>
        <dbReference type="Proteomes" id="UP000319817"/>
    </source>
</evidence>